<proteinExistence type="predicted"/>
<name>A0A285TC78_9HYPH</name>
<dbReference type="InterPro" id="IPR029063">
    <property type="entry name" value="SAM-dependent_MTases_sf"/>
</dbReference>
<gene>
    <name evidence="1" type="ORF">SAMN05421512_11066</name>
</gene>
<organism evidence="1 2">
    <name type="scientific">Stappia indica</name>
    <dbReference type="NCBI Taxonomy" id="538381"/>
    <lineage>
        <taxon>Bacteria</taxon>
        <taxon>Pseudomonadati</taxon>
        <taxon>Pseudomonadota</taxon>
        <taxon>Alphaproteobacteria</taxon>
        <taxon>Hyphomicrobiales</taxon>
        <taxon>Stappiaceae</taxon>
        <taxon>Stappia</taxon>
    </lineage>
</organism>
<evidence type="ECO:0000313" key="1">
    <source>
        <dbReference type="EMBL" id="SOC19604.1"/>
    </source>
</evidence>
<keyword evidence="2" id="KW-1185">Reference proteome</keyword>
<accession>A0A285TC78</accession>
<evidence type="ECO:0000313" key="2">
    <source>
        <dbReference type="Proteomes" id="UP000219331"/>
    </source>
</evidence>
<dbReference type="OrthoDB" id="7273451at2"/>
<sequence>MSGFSGDWLSAREPADLRARNAEVREAFLGHLETRARKKGDALVILDLGAGTGATMRALHPHLRFPTSWRLAEHDPALMALAAEMAERDGLAAEIVAADLAPGLSAGLLDGIDAVTTSAFLDLVSAGWIDGLAETLAGRGLPFLAMLTYDGRQSLEPAHPFDETVRAAMRSHQGTDKGFGPALGPDAHAHALASFRKAGLQVTDGAADWEALPAETAFQSMLVEGWAQAARETGADGDEVAAWLTLRLEQIRAGELVTRVGHHDLAALPAS</sequence>
<dbReference type="AlphaFoldDB" id="A0A285TC78"/>
<reference evidence="1 2" key="1">
    <citation type="submission" date="2017-08" db="EMBL/GenBank/DDBJ databases">
        <authorList>
            <person name="de Groot N.N."/>
        </authorList>
    </citation>
    <scope>NUCLEOTIDE SEQUENCE [LARGE SCALE GENOMIC DNA]</scope>
    <source>
        <strain evidence="1 2">USBA 352</strain>
    </source>
</reference>
<dbReference type="STRING" id="538381.GCA_001696535_03989"/>
<dbReference type="SUPFAM" id="SSF53335">
    <property type="entry name" value="S-adenosyl-L-methionine-dependent methyltransferases"/>
    <property type="match status" value="1"/>
</dbReference>
<dbReference type="Gene3D" id="3.40.50.150">
    <property type="entry name" value="Vaccinia Virus protein VP39"/>
    <property type="match status" value="1"/>
</dbReference>
<dbReference type="Proteomes" id="UP000219331">
    <property type="component" value="Unassembled WGS sequence"/>
</dbReference>
<dbReference type="EMBL" id="OBML01000010">
    <property type="protein sequence ID" value="SOC19604.1"/>
    <property type="molecule type" value="Genomic_DNA"/>
</dbReference>
<protein>
    <recommendedName>
        <fullName evidence="3">Methyltransferase domain-containing protein</fullName>
    </recommendedName>
</protein>
<dbReference type="RefSeq" id="WP_097175832.1">
    <property type="nucleotide sequence ID" value="NZ_OBML01000010.1"/>
</dbReference>
<evidence type="ECO:0008006" key="3">
    <source>
        <dbReference type="Google" id="ProtNLM"/>
    </source>
</evidence>